<keyword evidence="7 8" id="KW-0539">Nucleus</keyword>
<evidence type="ECO:0000313" key="12">
    <source>
        <dbReference type="Proteomes" id="UP001345219"/>
    </source>
</evidence>
<keyword evidence="12" id="KW-1185">Reference proteome</keyword>
<comment type="similarity">
    <text evidence="2">Belongs to the TALE/BELL homeobox family.</text>
</comment>
<protein>
    <recommendedName>
        <fullName evidence="10">Homeobox domain-containing protein</fullName>
    </recommendedName>
</protein>
<feature type="domain" description="Homeobox" evidence="10">
    <location>
        <begin position="502"/>
        <end position="565"/>
    </location>
</feature>
<keyword evidence="6" id="KW-0804">Transcription</keyword>
<feature type="region of interest" description="Disordered" evidence="9">
    <location>
        <begin position="580"/>
        <end position="615"/>
    </location>
</feature>
<feature type="compositionally biased region" description="Basic and acidic residues" evidence="9">
    <location>
        <begin position="597"/>
        <end position="615"/>
    </location>
</feature>
<dbReference type="PROSITE" id="PS50071">
    <property type="entry name" value="HOMEOBOX_2"/>
    <property type="match status" value="1"/>
</dbReference>
<comment type="caution">
    <text evidence="11">The sequence shown here is derived from an EMBL/GenBank/DDBJ whole genome shotgun (WGS) entry which is preliminary data.</text>
</comment>
<dbReference type="InterPro" id="IPR050224">
    <property type="entry name" value="TALE_homeobox"/>
</dbReference>
<dbReference type="SMART" id="SM00389">
    <property type="entry name" value="HOX"/>
    <property type="match status" value="1"/>
</dbReference>
<keyword evidence="5 8" id="KW-0371">Homeobox</keyword>
<comment type="subcellular location">
    <subcellularLocation>
        <location evidence="1 8">Nucleus</location>
    </subcellularLocation>
</comment>
<evidence type="ECO:0000256" key="1">
    <source>
        <dbReference type="ARBA" id="ARBA00004123"/>
    </source>
</evidence>
<dbReference type="Proteomes" id="UP001345219">
    <property type="component" value="Chromosome 15"/>
</dbReference>
<dbReference type="FunFam" id="1.10.10.60:FF:000117">
    <property type="entry name" value="BEL1-like homeodomain protein 9"/>
    <property type="match status" value="1"/>
</dbReference>
<evidence type="ECO:0000313" key="11">
    <source>
        <dbReference type="EMBL" id="KAK4758229.1"/>
    </source>
</evidence>
<dbReference type="PANTHER" id="PTHR11850">
    <property type="entry name" value="HOMEOBOX PROTEIN TRANSCRIPTION FACTORS"/>
    <property type="match status" value="1"/>
</dbReference>
<dbReference type="InterPro" id="IPR006563">
    <property type="entry name" value="POX_dom"/>
</dbReference>
<dbReference type="SUPFAM" id="SSF46689">
    <property type="entry name" value="Homeodomain-like"/>
    <property type="match status" value="1"/>
</dbReference>
<dbReference type="InterPro" id="IPR008422">
    <property type="entry name" value="KN_HD"/>
</dbReference>
<dbReference type="GO" id="GO:0005634">
    <property type="term" value="C:nucleus"/>
    <property type="evidence" value="ECO:0007669"/>
    <property type="project" value="UniProtKB-SubCell"/>
</dbReference>
<evidence type="ECO:0000256" key="9">
    <source>
        <dbReference type="SAM" id="MobiDB-lite"/>
    </source>
</evidence>
<evidence type="ECO:0000256" key="4">
    <source>
        <dbReference type="ARBA" id="ARBA00023125"/>
    </source>
</evidence>
<dbReference type="Pfam" id="PF05920">
    <property type="entry name" value="Homeobox_KN"/>
    <property type="match status" value="1"/>
</dbReference>
<evidence type="ECO:0000259" key="10">
    <source>
        <dbReference type="PROSITE" id="PS50071"/>
    </source>
</evidence>
<evidence type="ECO:0000256" key="8">
    <source>
        <dbReference type="PROSITE-ProRule" id="PRU00108"/>
    </source>
</evidence>
<accession>A0AAN7K2F1</accession>
<dbReference type="CDD" id="cd00086">
    <property type="entry name" value="homeodomain"/>
    <property type="match status" value="1"/>
</dbReference>
<dbReference type="AlphaFoldDB" id="A0AAN7K2F1"/>
<evidence type="ECO:0000256" key="7">
    <source>
        <dbReference type="ARBA" id="ARBA00023242"/>
    </source>
</evidence>
<sequence length="707" mass="78296">MEARIPRSEVHVAQRSRRDKLRVAGHHLEEFPSNLEQRMLNSGLMLTSDPDDSPASSNAQLIHRDAMLHQLAAGVSSSNHLAISEDSFKLYGDAHDFDGLRRQTPNFSTNWAVYNSNGSTNQNNQNSVVVREVLSADLKVINGISGSEHHLINNAAERSYCDLSSKMCSQDSEKHHGNGDDFPSKIYSDTLQEVISSVAGASNLNTGNELALLPAYRREMHALGCNDMVSWNNNMSDGSYHGGAKDTNAQGLSLTLSSIPSSSMLMIQNNQDAEAINLEYPSAVAKSSLVNKKHGKALHEITGVSTYNSQWSTGPLGPFTGYATILKSSQFLKPAQDLLDELCGVSSPKSVEIYAILKRISGENYMSTGDGGKSNSSTNMPLEDQQRRAALLIMQDEICRRYKQYYQQMQMVVSSFEPVAGLSAATPYISLALKTIARNFRCLKNAILDQLRNVKSSSGNDLSPPDNGAINSLPSSNFTLANQIFAKSRPFVTNMSFLDAHHHVWRPQRGLPEQSVAILRAWLFEHFLHPYPTDTDKHMLATQTGLSRNQVSNWFINARVRLWKPMVEEIHALETKRLAEGNPNVAPSGETPSMVSSRKEATDHQPFRSSRHDHQMASTVAKEQTQYPEDGIDSGHWNQEPCYQFHGQLPASSDGPLMDFIRFPQGGMEFSRTGPVSLSLGLRHSAQRHDNELRQRFGGDAMQDLVD</sequence>
<dbReference type="SMART" id="SM00574">
    <property type="entry name" value="POX"/>
    <property type="match status" value="1"/>
</dbReference>
<dbReference type="InterPro" id="IPR009057">
    <property type="entry name" value="Homeodomain-like_sf"/>
</dbReference>
<evidence type="ECO:0000256" key="5">
    <source>
        <dbReference type="ARBA" id="ARBA00023155"/>
    </source>
</evidence>
<reference evidence="11 12" key="1">
    <citation type="journal article" date="2023" name="Hortic Res">
        <title>Pangenome of water caltrop reveals structural variations and asymmetric subgenome divergence after allopolyploidization.</title>
        <authorList>
            <person name="Zhang X."/>
            <person name="Chen Y."/>
            <person name="Wang L."/>
            <person name="Yuan Y."/>
            <person name="Fang M."/>
            <person name="Shi L."/>
            <person name="Lu R."/>
            <person name="Comes H.P."/>
            <person name="Ma Y."/>
            <person name="Chen Y."/>
            <person name="Huang G."/>
            <person name="Zhou Y."/>
            <person name="Zheng Z."/>
            <person name="Qiu Y."/>
        </authorList>
    </citation>
    <scope>NUCLEOTIDE SEQUENCE [LARGE SCALE GENOMIC DNA]</scope>
    <source>
        <tissue evidence="11">Roots</tissue>
    </source>
</reference>
<organism evidence="11 12">
    <name type="scientific">Trapa incisa</name>
    <dbReference type="NCBI Taxonomy" id="236973"/>
    <lineage>
        <taxon>Eukaryota</taxon>
        <taxon>Viridiplantae</taxon>
        <taxon>Streptophyta</taxon>
        <taxon>Embryophyta</taxon>
        <taxon>Tracheophyta</taxon>
        <taxon>Spermatophyta</taxon>
        <taxon>Magnoliopsida</taxon>
        <taxon>eudicotyledons</taxon>
        <taxon>Gunneridae</taxon>
        <taxon>Pentapetalae</taxon>
        <taxon>rosids</taxon>
        <taxon>malvids</taxon>
        <taxon>Myrtales</taxon>
        <taxon>Lythraceae</taxon>
        <taxon>Trapa</taxon>
    </lineage>
</organism>
<dbReference type="InterPro" id="IPR001356">
    <property type="entry name" value="HD"/>
</dbReference>
<name>A0AAN7K2F1_9MYRT</name>
<dbReference type="Gene3D" id="1.10.10.60">
    <property type="entry name" value="Homeodomain-like"/>
    <property type="match status" value="1"/>
</dbReference>
<dbReference type="Pfam" id="PF07526">
    <property type="entry name" value="POX"/>
    <property type="match status" value="1"/>
</dbReference>
<evidence type="ECO:0000256" key="3">
    <source>
        <dbReference type="ARBA" id="ARBA00023015"/>
    </source>
</evidence>
<feature type="DNA-binding region" description="Homeobox" evidence="8">
    <location>
        <begin position="504"/>
        <end position="566"/>
    </location>
</feature>
<evidence type="ECO:0000256" key="2">
    <source>
        <dbReference type="ARBA" id="ARBA00006454"/>
    </source>
</evidence>
<dbReference type="EMBL" id="JAXIOK010000012">
    <property type="protein sequence ID" value="KAK4758229.1"/>
    <property type="molecule type" value="Genomic_DNA"/>
</dbReference>
<dbReference type="GO" id="GO:0003677">
    <property type="term" value="F:DNA binding"/>
    <property type="evidence" value="ECO:0007669"/>
    <property type="project" value="UniProtKB-UniRule"/>
</dbReference>
<evidence type="ECO:0000256" key="6">
    <source>
        <dbReference type="ARBA" id="ARBA00023163"/>
    </source>
</evidence>
<proteinExistence type="inferred from homology"/>
<keyword evidence="4 8" id="KW-0238">DNA-binding</keyword>
<keyword evidence="3" id="KW-0805">Transcription regulation</keyword>
<gene>
    <name evidence="11" type="ORF">SAY87_019530</name>
</gene>
<dbReference type="GO" id="GO:0006355">
    <property type="term" value="P:regulation of DNA-templated transcription"/>
    <property type="evidence" value="ECO:0007669"/>
    <property type="project" value="InterPro"/>
</dbReference>